<accession>A0ABT7CMC7</accession>
<evidence type="ECO:0000313" key="1">
    <source>
        <dbReference type="EMBL" id="MDJ1494150.1"/>
    </source>
</evidence>
<sequence>MKDILLDDNNDLLIQNGDIVIGNCDLQNIQLICLSNTGDWKENPTFGVNIKKSLLDHEPYTAIKHALQIQLEADGATVEKIVIDSDLNLSVDAYYGTDNS</sequence>
<comment type="caution">
    <text evidence="1">The sequence shown here is derived from an EMBL/GenBank/DDBJ whole genome shotgun (WGS) entry which is preliminary data.</text>
</comment>
<protein>
    <recommendedName>
        <fullName evidence="3">Oxidase</fullName>
    </recommendedName>
</protein>
<dbReference type="EMBL" id="JASJOT010000008">
    <property type="protein sequence ID" value="MDJ1494150.1"/>
    <property type="molecule type" value="Genomic_DNA"/>
</dbReference>
<dbReference type="Proteomes" id="UP001228581">
    <property type="component" value="Unassembled WGS sequence"/>
</dbReference>
<reference evidence="1 2" key="1">
    <citation type="submission" date="2023-05" db="EMBL/GenBank/DDBJ databases">
        <authorList>
            <person name="Zhang X."/>
        </authorList>
    </citation>
    <scope>NUCLEOTIDE SEQUENCE [LARGE SCALE GENOMIC DNA]</scope>
    <source>
        <strain evidence="1 2">DM2B3-1</strain>
    </source>
</reference>
<keyword evidence="2" id="KW-1185">Reference proteome</keyword>
<proteinExistence type="predicted"/>
<organism evidence="1 2">
    <name type="scientific">Xanthocytophaga flava</name>
    <dbReference type="NCBI Taxonomy" id="3048013"/>
    <lineage>
        <taxon>Bacteria</taxon>
        <taxon>Pseudomonadati</taxon>
        <taxon>Bacteroidota</taxon>
        <taxon>Cytophagia</taxon>
        <taxon>Cytophagales</taxon>
        <taxon>Rhodocytophagaceae</taxon>
        <taxon>Xanthocytophaga</taxon>
    </lineage>
</organism>
<evidence type="ECO:0008006" key="3">
    <source>
        <dbReference type="Google" id="ProtNLM"/>
    </source>
</evidence>
<dbReference type="RefSeq" id="WP_313997058.1">
    <property type="nucleotide sequence ID" value="NZ_JASJOT010000008.1"/>
</dbReference>
<gene>
    <name evidence="1" type="ORF">QNI19_14495</name>
</gene>
<name>A0ABT7CMC7_9BACT</name>
<evidence type="ECO:0000313" key="2">
    <source>
        <dbReference type="Proteomes" id="UP001228581"/>
    </source>
</evidence>